<protein>
    <submittedName>
        <fullName evidence="1">NERD domain-containing protein</fullName>
    </submittedName>
</protein>
<reference evidence="1 2" key="1">
    <citation type="journal article" date="2016" name="Int. J. Syst. Evol. Microbiol.">
        <title>Oceanobacillus halophilus sp. nov., a novel moderately halophilic bacterium from a hypersaline lake.</title>
        <authorList>
            <person name="Amoozegar M.A."/>
            <person name="Bagheri M."/>
            <person name="Makhdoumi A."/>
            <person name="Nikou M.M."/>
            <person name="Fazeli S.A.S."/>
            <person name="Schumann P."/>
            <person name="Sproer C."/>
            <person name="Sanchez-Porro C."/>
            <person name="Ventosa A."/>
        </authorList>
    </citation>
    <scope>NUCLEOTIDE SEQUENCE [LARGE SCALE GENOMIC DNA]</scope>
    <source>
        <strain evidence="1 2">DSM 23996</strain>
    </source>
</reference>
<accession>A0A494ZUA9</accession>
<dbReference type="OrthoDB" id="2433183at2"/>
<dbReference type="EMBL" id="RBZP01000022">
    <property type="protein sequence ID" value="RKQ29684.1"/>
    <property type="molecule type" value="Genomic_DNA"/>
</dbReference>
<organism evidence="1 2">
    <name type="scientific">Oceanobacillus halophilus</name>
    <dbReference type="NCBI Taxonomy" id="930130"/>
    <lineage>
        <taxon>Bacteria</taxon>
        <taxon>Bacillati</taxon>
        <taxon>Bacillota</taxon>
        <taxon>Bacilli</taxon>
        <taxon>Bacillales</taxon>
        <taxon>Bacillaceae</taxon>
        <taxon>Oceanobacillus</taxon>
    </lineage>
</organism>
<sequence>MKLKDYISRYEWDTFRYPTQFIRVKKQNWDKLYRTWSNPELTSLYDEEHNQETTSVTSKFSKLKTFIQRNQKVEVEQENQKELTDELPNTEEELKHYFLDKILPFQLKWATSTVNRISYVHKKYYTDPLLKYFLQRFPDTYLLMYFPVFTVKNAPIDGEILLISPLGIEILYVIEEDSQAIVMAGNERSWTVEQQNDFTKMINPTIALKRTEHIIKSILQKYEVDFPIYKTVISRTNSILYTTEPYQTRLIGKDEYKEWFEKRRKLRTTLKNRQLKAAEVLLHHCQSTSVQRPEWEEDISLRTIGEMGE</sequence>
<evidence type="ECO:0000313" key="2">
    <source>
        <dbReference type="Proteomes" id="UP000269301"/>
    </source>
</evidence>
<gene>
    <name evidence="1" type="ORF">D8M06_17295</name>
</gene>
<keyword evidence="2" id="KW-1185">Reference proteome</keyword>
<proteinExistence type="predicted"/>
<evidence type="ECO:0000313" key="1">
    <source>
        <dbReference type="EMBL" id="RKQ29684.1"/>
    </source>
</evidence>
<dbReference type="AlphaFoldDB" id="A0A494ZUA9"/>
<name>A0A494ZUA9_9BACI</name>
<dbReference type="Proteomes" id="UP000269301">
    <property type="component" value="Unassembled WGS sequence"/>
</dbReference>
<comment type="caution">
    <text evidence="1">The sequence shown here is derived from an EMBL/GenBank/DDBJ whole genome shotgun (WGS) entry which is preliminary data.</text>
</comment>